<keyword evidence="1" id="KW-0472">Membrane</keyword>
<keyword evidence="1" id="KW-1133">Transmembrane helix</keyword>
<proteinExistence type="predicted"/>
<dbReference type="VEuPathDB" id="TriTrypDB:LdCL_330026100"/>
<name>A0A3S7X6W6_LEIDO</name>
<gene>
    <name evidence="2" type="ORF">LdCL_330026100</name>
</gene>
<reference evidence="2 3" key="1">
    <citation type="journal article" date="2018" name="Sci. Rep.">
        <title>A complete Leishmania donovani reference genome identifies novel genetic variations associated with virulence.</title>
        <authorList>
            <person name="Lypaczewski P."/>
            <person name="Hoshizaki J."/>
            <person name="Zhang W.-W."/>
            <person name="McCall L.-I."/>
            <person name="Torcivia-Rodriguez J."/>
            <person name="Simonyan V."/>
            <person name="Kaur A."/>
            <person name="Dewar K."/>
            <person name="Matlashewski G."/>
        </authorList>
    </citation>
    <scope>NUCLEOTIDE SEQUENCE [LARGE SCALE GENOMIC DNA]</scope>
    <source>
        <strain evidence="2 3">LdCL</strain>
    </source>
</reference>
<keyword evidence="1" id="KW-0812">Transmembrane</keyword>
<evidence type="ECO:0000256" key="1">
    <source>
        <dbReference type="SAM" id="Phobius"/>
    </source>
</evidence>
<protein>
    <submittedName>
        <fullName evidence="2">Uncharacterized protein</fullName>
    </submittedName>
</protein>
<dbReference type="OrthoDB" id="270065at2759"/>
<dbReference type="VEuPathDB" id="TriTrypDB:LDHU3_33.2840"/>
<evidence type="ECO:0000313" key="3">
    <source>
        <dbReference type="Proteomes" id="UP000274082"/>
    </source>
</evidence>
<dbReference type="EMBL" id="CP029532">
    <property type="protein sequence ID" value="AYU82172.1"/>
    <property type="molecule type" value="Genomic_DNA"/>
</dbReference>
<sequence length="93" mass="10512">MLRVSAVLRDRVAPQSLRTLAHDLLKAQHASGRMLMSVMGPKCYTARGTLLMVCANLLCFTTYCLMVNWIYEGYVDLWYGVYGVEDDADDNDD</sequence>
<organism evidence="2 3">
    <name type="scientific">Leishmania donovani</name>
    <dbReference type="NCBI Taxonomy" id="5661"/>
    <lineage>
        <taxon>Eukaryota</taxon>
        <taxon>Discoba</taxon>
        <taxon>Euglenozoa</taxon>
        <taxon>Kinetoplastea</taxon>
        <taxon>Metakinetoplastina</taxon>
        <taxon>Trypanosomatida</taxon>
        <taxon>Trypanosomatidae</taxon>
        <taxon>Leishmaniinae</taxon>
        <taxon>Leishmania</taxon>
    </lineage>
</organism>
<keyword evidence="3" id="KW-1185">Reference proteome</keyword>
<feature type="transmembrane region" description="Helical" evidence="1">
    <location>
        <begin position="49"/>
        <end position="71"/>
    </location>
</feature>
<evidence type="ECO:0000313" key="2">
    <source>
        <dbReference type="EMBL" id="AYU82172.1"/>
    </source>
</evidence>
<dbReference type="AlphaFoldDB" id="A0A3S7X6W6"/>
<dbReference type="Proteomes" id="UP000274082">
    <property type="component" value="Chromosome 33"/>
</dbReference>
<accession>A0A3S7X6W6</accession>